<dbReference type="STRING" id="45851.BHV86_00005"/>
<dbReference type="GO" id="GO:0000160">
    <property type="term" value="P:phosphorelay signal transduction system"/>
    <property type="evidence" value="ECO:0007669"/>
    <property type="project" value="InterPro"/>
</dbReference>
<comment type="caution">
    <text evidence="6">The sequence shown here is derived from an EMBL/GenBank/DDBJ whole genome shotgun (WGS) entry which is preliminary data.</text>
</comment>
<dbReference type="PANTHER" id="PTHR47233">
    <property type="entry name" value="CHEMOTAXIS PROTEIN CHEV"/>
    <property type="match status" value="1"/>
</dbReference>
<dbReference type="eggNOG" id="COG0784">
    <property type="taxonomic scope" value="Bacteria"/>
</dbReference>
<dbReference type="Gene3D" id="2.40.50.180">
    <property type="entry name" value="CheA-289, Domain 4"/>
    <property type="match status" value="1"/>
</dbReference>
<feature type="modified residue" description="4-aspartylphosphate" evidence="3">
    <location>
        <position position="240"/>
    </location>
</feature>
<dbReference type="PROSITE" id="PS50851">
    <property type="entry name" value="CHEW"/>
    <property type="match status" value="1"/>
</dbReference>
<reference evidence="6 7" key="1">
    <citation type="submission" date="2010-02" db="EMBL/GenBank/DDBJ databases">
        <authorList>
            <person name="Weinstock G."/>
            <person name="Sodergren E."/>
            <person name="Clifton S."/>
            <person name="Fulton L."/>
            <person name="Fulton B."/>
            <person name="Courtney L."/>
            <person name="Fronick C."/>
            <person name="Harrison M."/>
            <person name="Strong C."/>
            <person name="Farmer C."/>
            <person name="Delahaunty K."/>
            <person name="Markovic C."/>
            <person name="Hall O."/>
            <person name="Minx P."/>
            <person name="Tomlinson C."/>
            <person name="Mitreva M."/>
            <person name="Nelson J."/>
            <person name="Hou S."/>
            <person name="Wollam A."/>
            <person name="Pepin K.H."/>
            <person name="Johnson M."/>
            <person name="Bhonagiri V."/>
            <person name="Zhang X."/>
            <person name="Suruliraj S."/>
            <person name="Warren W."/>
            <person name="Chinwalla A."/>
            <person name="Mardis E.R."/>
            <person name="Wilson R.K."/>
        </authorList>
    </citation>
    <scope>NUCLEOTIDE SEQUENCE [LARGE SCALE GENOMIC DNA]</scope>
    <source>
        <strain evidence="6 7">DSM 2876</strain>
    </source>
</reference>
<evidence type="ECO:0000256" key="2">
    <source>
        <dbReference type="ARBA" id="ARBA00024867"/>
    </source>
</evidence>
<dbReference type="PIRSF" id="PIRSF002867">
    <property type="entry name" value="CheV"/>
    <property type="match status" value="1"/>
</dbReference>
<dbReference type="InterPro" id="IPR002545">
    <property type="entry name" value="CheW-lke_dom"/>
</dbReference>
<organism evidence="6 7">
    <name type="scientific">Eshraghiella crossota DSM 2876</name>
    <dbReference type="NCBI Taxonomy" id="511680"/>
    <lineage>
        <taxon>Bacteria</taxon>
        <taxon>Bacillati</taxon>
        <taxon>Bacillota</taxon>
        <taxon>Clostridia</taxon>
        <taxon>Lachnospirales</taxon>
        <taxon>Lachnospiraceae</taxon>
        <taxon>Eshraghiella</taxon>
    </lineage>
</organism>
<keyword evidence="7" id="KW-1185">Reference proteome</keyword>
<dbReference type="AlphaFoldDB" id="D4RZW4"/>
<proteinExistence type="predicted"/>
<evidence type="ECO:0000256" key="1">
    <source>
        <dbReference type="ARBA" id="ARBA00018672"/>
    </source>
</evidence>
<accession>D4RZW4</accession>
<dbReference type="InterPro" id="IPR001789">
    <property type="entry name" value="Sig_transdc_resp-reg_receiver"/>
</dbReference>
<dbReference type="PANTHER" id="PTHR47233:SF3">
    <property type="entry name" value="CHEMOTAXIS PROTEIN CHEV"/>
    <property type="match status" value="1"/>
</dbReference>
<dbReference type="GO" id="GO:0006935">
    <property type="term" value="P:chemotaxis"/>
    <property type="evidence" value="ECO:0007669"/>
    <property type="project" value="InterPro"/>
</dbReference>
<feature type="domain" description="CheW-like" evidence="5">
    <location>
        <begin position="19"/>
        <end position="159"/>
    </location>
</feature>
<dbReference type="SUPFAM" id="SSF50341">
    <property type="entry name" value="CheW-like"/>
    <property type="match status" value="1"/>
</dbReference>
<evidence type="ECO:0000256" key="3">
    <source>
        <dbReference type="PROSITE-ProRule" id="PRU00169"/>
    </source>
</evidence>
<dbReference type="HOGENOM" id="CLU_048995_0_1_9"/>
<dbReference type="PROSITE" id="PS50110">
    <property type="entry name" value="RESPONSE_REGULATORY"/>
    <property type="match status" value="1"/>
</dbReference>
<dbReference type="SUPFAM" id="SSF52172">
    <property type="entry name" value="CheY-like"/>
    <property type="match status" value="1"/>
</dbReference>
<dbReference type="InterPro" id="IPR011006">
    <property type="entry name" value="CheY-like_superfamily"/>
</dbReference>
<dbReference type="Proteomes" id="UP000006238">
    <property type="component" value="Unassembled WGS sequence"/>
</dbReference>
<dbReference type="Gene3D" id="3.40.50.2300">
    <property type="match status" value="1"/>
</dbReference>
<gene>
    <name evidence="6" type="ORF">BUTYVIB_01380</name>
</gene>
<sequence length="308" mass="34633">MSEVFAMDTHILLENGTNELEVLEFIIGTNHYGINVAKVREIVPYEKITPVPNAHEYVEGIFMPRDTMISVVNLAKVTGNYNCCHSDSDMLIITNFNKLHIGFHVEQVAGIHRVSWEHIIVPDATINSVDHGITTGVIKMDDRIIIILDFEKIISDISPETGLKVKEIEALGERERNDYPIYIAEDSALLAQLIHDSLYKAGYVNIDISNNGQACYDKLVALKNQYGDKITDHVKCVITDIEMPLMDGHRLTKLIKSDDILKNIPVAIFSSLITEEMERKGRELGADIQMSKPEIGQLVSELDKLFSK</sequence>
<protein>
    <recommendedName>
        <fullName evidence="1">Stage 0 sporulation protein A homolog</fullName>
    </recommendedName>
</protein>
<feature type="domain" description="Response regulatory" evidence="4">
    <location>
        <begin position="180"/>
        <end position="307"/>
    </location>
</feature>
<comment type="function">
    <text evidence="2">May play the central regulatory role in sporulation. It may be an element of the effector pathway responsible for the activation of sporulation genes in response to nutritional stress. Spo0A may act in concert with spo0H (a sigma factor) to control the expression of some genes that are critical to the sporulation process.</text>
</comment>
<dbReference type="InterPro" id="IPR036061">
    <property type="entry name" value="CheW-like_dom_sf"/>
</dbReference>
<keyword evidence="3" id="KW-0597">Phosphoprotein</keyword>
<evidence type="ECO:0000259" key="5">
    <source>
        <dbReference type="PROSITE" id="PS50851"/>
    </source>
</evidence>
<dbReference type="eggNOG" id="COG0835">
    <property type="taxonomic scope" value="Bacteria"/>
</dbReference>
<dbReference type="InterPro" id="IPR024181">
    <property type="entry name" value="Chemotax_regulator_CheV"/>
</dbReference>
<dbReference type="Pfam" id="PF00072">
    <property type="entry name" value="Response_reg"/>
    <property type="match status" value="1"/>
</dbReference>
<dbReference type="SMART" id="SM00260">
    <property type="entry name" value="CheW"/>
    <property type="match status" value="1"/>
</dbReference>
<dbReference type="Pfam" id="PF01584">
    <property type="entry name" value="CheW"/>
    <property type="match status" value="1"/>
</dbReference>
<dbReference type="EMBL" id="ABWN01000030">
    <property type="protein sequence ID" value="EFF68112.1"/>
    <property type="molecule type" value="Genomic_DNA"/>
</dbReference>
<dbReference type="SMART" id="SM00448">
    <property type="entry name" value="REC"/>
    <property type="match status" value="1"/>
</dbReference>
<evidence type="ECO:0000313" key="7">
    <source>
        <dbReference type="Proteomes" id="UP000006238"/>
    </source>
</evidence>
<name>D4RZW4_9FIRM</name>
<evidence type="ECO:0000259" key="4">
    <source>
        <dbReference type="PROSITE" id="PS50110"/>
    </source>
</evidence>
<dbReference type="Gene3D" id="2.30.30.40">
    <property type="entry name" value="SH3 Domains"/>
    <property type="match status" value="1"/>
</dbReference>
<evidence type="ECO:0000313" key="6">
    <source>
        <dbReference type="EMBL" id="EFF68112.1"/>
    </source>
</evidence>